<feature type="domain" description="Fibronectin type III-like" evidence="23">
    <location>
        <begin position="699"/>
        <end position="771"/>
    </location>
</feature>
<dbReference type="PANTHER" id="PTHR42715">
    <property type="entry name" value="BETA-GLUCOSIDASE"/>
    <property type="match status" value="1"/>
</dbReference>
<dbReference type="PRINTS" id="PR00133">
    <property type="entry name" value="GLHYDRLASE3"/>
</dbReference>
<evidence type="ECO:0000256" key="1">
    <source>
        <dbReference type="ARBA" id="ARBA00000448"/>
    </source>
</evidence>
<comment type="subcellular location">
    <subcellularLocation>
        <location evidence="2">Secreted</location>
    </subcellularLocation>
</comment>
<evidence type="ECO:0000256" key="11">
    <source>
        <dbReference type="ARBA" id="ARBA00023295"/>
    </source>
</evidence>
<dbReference type="InterPro" id="IPR050288">
    <property type="entry name" value="Cellulose_deg_GH3"/>
</dbReference>
<dbReference type="InterPro" id="IPR036962">
    <property type="entry name" value="Glyco_hydro_3_N_sf"/>
</dbReference>
<evidence type="ECO:0000256" key="6">
    <source>
        <dbReference type="ARBA" id="ARBA00022525"/>
    </source>
</evidence>
<keyword evidence="7 22" id="KW-0732">Signal</keyword>
<evidence type="ECO:0000256" key="12">
    <source>
        <dbReference type="ARBA" id="ARBA00023326"/>
    </source>
</evidence>
<dbReference type="EC" id="3.2.1.21" evidence="5"/>
<dbReference type="GO" id="GO:0009251">
    <property type="term" value="P:glucan catabolic process"/>
    <property type="evidence" value="ECO:0007669"/>
    <property type="project" value="TreeGrafter"/>
</dbReference>
<dbReference type="InterPro" id="IPR017853">
    <property type="entry name" value="GH"/>
</dbReference>
<dbReference type="SMART" id="SM01217">
    <property type="entry name" value="Fn3_like"/>
    <property type="match status" value="1"/>
</dbReference>
<evidence type="ECO:0000256" key="20">
    <source>
        <dbReference type="ARBA" id="ARBA00083231"/>
    </source>
</evidence>
<dbReference type="Gene3D" id="3.40.50.1700">
    <property type="entry name" value="Glycoside hydrolase family 3 C-terminal domain"/>
    <property type="match status" value="1"/>
</dbReference>
<evidence type="ECO:0000256" key="4">
    <source>
        <dbReference type="ARBA" id="ARBA00005336"/>
    </source>
</evidence>
<evidence type="ECO:0000256" key="22">
    <source>
        <dbReference type="SAM" id="SignalP"/>
    </source>
</evidence>
<dbReference type="GO" id="GO:0008422">
    <property type="term" value="F:beta-glucosidase activity"/>
    <property type="evidence" value="ECO:0007669"/>
    <property type="project" value="UniProtKB-EC"/>
</dbReference>
<evidence type="ECO:0000259" key="23">
    <source>
        <dbReference type="SMART" id="SM01217"/>
    </source>
</evidence>
<evidence type="ECO:0000256" key="16">
    <source>
        <dbReference type="ARBA" id="ARBA00041601"/>
    </source>
</evidence>
<evidence type="ECO:0000313" key="24">
    <source>
        <dbReference type="EMBL" id="KAH7129600.1"/>
    </source>
</evidence>
<evidence type="ECO:0000256" key="2">
    <source>
        <dbReference type="ARBA" id="ARBA00004613"/>
    </source>
</evidence>
<evidence type="ECO:0000256" key="8">
    <source>
        <dbReference type="ARBA" id="ARBA00022801"/>
    </source>
</evidence>
<organism evidence="24 25">
    <name type="scientific">Dactylonectria estremocensis</name>
    <dbReference type="NCBI Taxonomy" id="1079267"/>
    <lineage>
        <taxon>Eukaryota</taxon>
        <taxon>Fungi</taxon>
        <taxon>Dikarya</taxon>
        <taxon>Ascomycota</taxon>
        <taxon>Pezizomycotina</taxon>
        <taxon>Sordariomycetes</taxon>
        <taxon>Hypocreomycetidae</taxon>
        <taxon>Hypocreales</taxon>
        <taxon>Nectriaceae</taxon>
        <taxon>Dactylonectria</taxon>
    </lineage>
</organism>
<dbReference type="InterPro" id="IPR001764">
    <property type="entry name" value="Glyco_hydro_3_N"/>
</dbReference>
<feature type="chain" id="PRO_5040281479" description="Beta-glucosidase cel3A" evidence="22">
    <location>
        <begin position="24"/>
        <end position="784"/>
    </location>
</feature>
<evidence type="ECO:0000256" key="15">
    <source>
        <dbReference type="ARBA" id="ARBA00041276"/>
    </source>
</evidence>
<comment type="function">
    <text evidence="13">Beta-glucosidases are one of a number of cellulolytic enzymes involved in the degradation of cellulosic biomass. Catalyzes the last step releasing glucose from the inhibitory cellobiose.</text>
</comment>
<name>A0A9P9E073_9HYPO</name>
<accession>A0A9P9E073</accession>
<dbReference type="InterPro" id="IPR036881">
    <property type="entry name" value="Glyco_hydro_3_C_sf"/>
</dbReference>
<dbReference type="Pfam" id="PF01915">
    <property type="entry name" value="Glyco_hydro_3_C"/>
    <property type="match status" value="1"/>
</dbReference>
<sequence length="784" mass="84201">MRFGDTWAFVASSMLLQPDWVAALSPASALSWKEASKKASQFVSQLDTSETIGLVSGGYLSKNLACVGAIGAIERLGFEGICFADGPSGYARSDGVSVFPSGITVAATWDKQLMYQRAAALGAEFRAKGAHVHLGPSSGPMGRHAQGGRNWESFGPDPYLAGIAMAASVSGIQSVGVQACSKHFIGNEQETQRTTSTLDDGTTIEAISSNIDDRTLHELYLWPFANAIKAGTATIMCSYNRVNGNYSCANPEMLSILKDELAFPGYVVSDWYATHGTTSFANAGLDVEMPGNVSSLAGPAYFGDLLLEAVNNGTVSKARLIDMAERLLTPYFALRQDKNFPALDPANGAAMLTYQYGHDSPLAAYYPEVPARDVRGDHAKLIRKVGSAGTVLLKNLNGVLPLKNQKQFGVFGNDASYPAIGSVYLGIGEHPEGFEMGTLDIGGGSGTVRHTNLVAPLEAIQKRVDAVGGRLQVLLDNDDIADGLFRSIYPTPEVCLVFIKAYATEGSDRQSIDLAWNATAVVEKTAALCPSTIVIVHGPGVVAMPWADNENVTAILSAHYPGEQSGNSIVDVLWGTVEPSGRLPYSIPRKQSDYGPALVNLTEPVTGSDAWNADFNEGQMIDYRHFEVEGIDPLYEFGFGLSYTKFKMSSDLEVNIESHVSSLADESKGIAPGGLKDLWKTVATVTVEISNVGDLAGSAVPQLYVSFPKSTTPKQTPLKVLRGFEKVHLKRGEGKKVSFELMRRDVSFWDAVKKRWTIPTGKFIFRVGFSSKLLKAEATVAILK</sequence>
<reference evidence="24" key="1">
    <citation type="journal article" date="2021" name="Nat. Commun.">
        <title>Genetic determinants of endophytism in the Arabidopsis root mycobiome.</title>
        <authorList>
            <person name="Mesny F."/>
            <person name="Miyauchi S."/>
            <person name="Thiergart T."/>
            <person name="Pickel B."/>
            <person name="Atanasova L."/>
            <person name="Karlsson M."/>
            <person name="Huettel B."/>
            <person name="Barry K.W."/>
            <person name="Haridas S."/>
            <person name="Chen C."/>
            <person name="Bauer D."/>
            <person name="Andreopoulos W."/>
            <person name="Pangilinan J."/>
            <person name="LaButti K."/>
            <person name="Riley R."/>
            <person name="Lipzen A."/>
            <person name="Clum A."/>
            <person name="Drula E."/>
            <person name="Henrissat B."/>
            <person name="Kohler A."/>
            <person name="Grigoriev I.V."/>
            <person name="Martin F.M."/>
            <person name="Hacquard S."/>
        </authorList>
    </citation>
    <scope>NUCLEOTIDE SEQUENCE</scope>
    <source>
        <strain evidence="24">MPI-CAGE-AT-0021</strain>
    </source>
</reference>
<keyword evidence="12" id="KW-0624">Polysaccharide degradation</keyword>
<comment type="catalytic activity">
    <reaction evidence="1">
        <text>Hydrolysis of terminal, non-reducing beta-D-glucosyl residues with release of beta-D-glucose.</text>
        <dbReference type="EC" id="3.2.1.21"/>
    </reaction>
</comment>
<feature type="signal peptide" evidence="22">
    <location>
        <begin position="1"/>
        <end position="23"/>
    </location>
</feature>
<evidence type="ECO:0000256" key="17">
    <source>
        <dbReference type="ARBA" id="ARBA00041808"/>
    </source>
</evidence>
<dbReference type="Pfam" id="PF14310">
    <property type="entry name" value="Fn3-like"/>
    <property type="match status" value="1"/>
</dbReference>
<dbReference type="SUPFAM" id="SSF51445">
    <property type="entry name" value="(Trans)glycosidases"/>
    <property type="match status" value="1"/>
</dbReference>
<keyword evidence="10" id="KW-0119">Carbohydrate metabolism</keyword>
<keyword evidence="6" id="KW-0964">Secreted</keyword>
<keyword evidence="11" id="KW-0326">Glycosidase</keyword>
<keyword evidence="25" id="KW-1185">Reference proteome</keyword>
<dbReference type="Gene3D" id="3.20.20.300">
    <property type="entry name" value="Glycoside hydrolase, family 3, N-terminal domain"/>
    <property type="match status" value="1"/>
</dbReference>
<dbReference type="Gene3D" id="2.60.40.10">
    <property type="entry name" value="Immunoglobulins"/>
    <property type="match status" value="1"/>
</dbReference>
<dbReference type="AlphaFoldDB" id="A0A9P9E073"/>
<proteinExistence type="inferred from homology"/>
<dbReference type="Pfam" id="PF00933">
    <property type="entry name" value="Glyco_hydro_3"/>
    <property type="match status" value="1"/>
</dbReference>
<keyword evidence="9" id="KW-0325">Glycoprotein</keyword>
<evidence type="ECO:0000256" key="13">
    <source>
        <dbReference type="ARBA" id="ARBA00024983"/>
    </source>
</evidence>
<comment type="caution">
    <text evidence="24">The sequence shown here is derived from an EMBL/GenBank/DDBJ whole genome shotgun (WGS) entry which is preliminary data.</text>
</comment>
<evidence type="ECO:0000256" key="3">
    <source>
        <dbReference type="ARBA" id="ARBA00004987"/>
    </source>
</evidence>
<evidence type="ECO:0000256" key="19">
    <source>
        <dbReference type="ARBA" id="ARBA00078013"/>
    </source>
</evidence>
<comment type="similarity">
    <text evidence="4">Belongs to the glycosyl hydrolase 3 family.</text>
</comment>
<evidence type="ECO:0000256" key="10">
    <source>
        <dbReference type="ARBA" id="ARBA00023277"/>
    </source>
</evidence>
<evidence type="ECO:0000313" key="25">
    <source>
        <dbReference type="Proteomes" id="UP000717696"/>
    </source>
</evidence>
<evidence type="ECO:0000256" key="21">
    <source>
        <dbReference type="ARBA" id="ARBA00083611"/>
    </source>
</evidence>
<dbReference type="SUPFAM" id="SSF52279">
    <property type="entry name" value="Beta-D-glucan exohydrolase, C-terminal domain"/>
    <property type="match status" value="1"/>
</dbReference>
<evidence type="ECO:0000256" key="9">
    <source>
        <dbReference type="ARBA" id="ARBA00023180"/>
    </source>
</evidence>
<dbReference type="EMBL" id="JAGMUU010000021">
    <property type="protein sequence ID" value="KAH7129600.1"/>
    <property type="molecule type" value="Genomic_DNA"/>
</dbReference>
<dbReference type="GO" id="GO:0005576">
    <property type="term" value="C:extracellular region"/>
    <property type="evidence" value="ECO:0007669"/>
    <property type="project" value="UniProtKB-SubCell"/>
</dbReference>
<evidence type="ECO:0000256" key="18">
    <source>
        <dbReference type="ARBA" id="ARBA00070030"/>
    </source>
</evidence>
<dbReference type="InterPro" id="IPR002772">
    <property type="entry name" value="Glyco_hydro_3_C"/>
</dbReference>
<protein>
    <recommendedName>
        <fullName evidence="18">Beta-glucosidase cel3A</fullName>
        <ecNumber evidence="5">3.2.1.21</ecNumber>
    </recommendedName>
    <alternativeName>
        <fullName evidence="15">Beta-D-glucoside glucohydrolase G</fullName>
    </alternativeName>
    <alternativeName>
        <fullName evidence="19">Beta-D-glucoside glucohydrolase cel3A</fullName>
    </alternativeName>
    <alternativeName>
        <fullName evidence="16">Cellobiase G</fullName>
    </alternativeName>
    <alternativeName>
        <fullName evidence="21">Cellobiase cel3A</fullName>
    </alternativeName>
    <alternativeName>
        <fullName evidence="17">Gentiobiase G</fullName>
    </alternativeName>
    <alternativeName>
        <fullName evidence="20">Gentiobiase cel3A</fullName>
    </alternativeName>
    <alternativeName>
        <fullName evidence="14">Probable beta-glucosidase G</fullName>
    </alternativeName>
</protein>
<dbReference type="OrthoDB" id="416222at2759"/>
<dbReference type="InterPro" id="IPR013783">
    <property type="entry name" value="Ig-like_fold"/>
</dbReference>
<evidence type="ECO:0000256" key="5">
    <source>
        <dbReference type="ARBA" id="ARBA00012744"/>
    </source>
</evidence>
<gene>
    <name evidence="24" type="ORF">B0J13DRAFT_510011</name>
</gene>
<evidence type="ECO:0000256" key="14">
    <source>
        <dbReference type="ARBA" id="ARBA00039579"/>
    </source>
</evidence>
<dbReference type="Proteomes" id="UP000717696">
    <property type="component" value="Unassembled WGS sequence"/>
</dbReference>
<keyword evidence="8 24" id="KW-0378">Hydrolase</keyword>
<dbReference type="PANTHER" id="PTHR42715:SF12">
    <property type="entry name" value="BETA-GLUCOSIDASE G-RELATED"/>
    <property type="match status" value="1"/>
</dbReference>
<dbReference type="InterPro" id="IPR026891">
    <property type="entry name" value="Fn3-like"/>
</dbReference>
<dbReference type="FunFam" id="3.20.20.300:FF:000002">
    <property type="entry name" value="Probable beta-glucosidase"/>
    <property type="match status" value="1"/>
</dbReference>
<comment type="pathway">
    <text evidence="3">Glycan metabolism; cellulose degradation.</text>
</comment>
<evidence type="ECO:0000256" key="7">
    <source>
        <dbReference type="ARBA" id="ARBA00022729"/>
    </source>
</evidence>